<organism evidence="2 3">
    <name type="scientific">Rhizobium deserti</name>
    <dbReference type="NCBI Taxonomy" id="2547961"/>
    <lineage>
        <taxon>Bacteria</taxon>
        <taxon>Pseudomonadati</taxon>
        <taxon>Pseudomonadota</taxon>
        <taxon>Alphaproteobacteria</taxon>
        <taxon>Hyphomicrobiales</taxon>
        <taxon>Rhizobiaceae</taxon>
        <taxon>Rhizobium/Agrobacterium group</taxon>
        <taxon>Rhizobium</taxon>
    </lineage>
</organism>
<gene>
    <name evidence="2" type="ORF">E2F50_05485</name>
</gene>
<protein>
    <submittedName>
        <fullName evidence="2">Uncharacterized protein</fullName>
    </submittedName>
</protein>
<proteinExistence type="predicted"/>
<evidence type="ECO:0000256" key="1">
    <source>
        <dbReference type="SAM" id="Phobius"/>
    </source>
</evidence>
<dbReference type="Proteomes" id="UP000295238">
    <property type="component" value="Unassembled WGS sequence"/>
</dbReference>
<keyword evidence="3" id="KW-1185">Reference proteome</keyword>
<evidence type="ECO:0000313" key="3">
    <source>
        <dbReference type="Proteomes" id="UP000295238"/>
    </source>
</evidence>
<dbReference type="AlphaFoldDB" id="A0A4R5UP60"/>
<keyword evidence="1" id="KW-0812">Transmembrane</keyword>
<name>A0A4R5UP60_9HYPH</name>
<accession>A0A4R5UP60</accession>
<sequence>MGETSSYASGGLAINLSFVISVLVTEIQWRRVCGVKDIFQPKDLVWLDSCDKHKNDGPFGENGGVSVQSPFRKSRAALKSRLLRGGSCRAVFFDSKSPQRSLAR</sequence>
<keyword evidence="1" id="KW-0472">Membrane</keyword>
<comment type="caution">
    <text evidence="2">The sequence shown here is derived from an EMBL/GenBank/DDBJ whole genome shotgun (WGS) entry which is preliminary data.</text>
</comment>
<dbReference type="EMBL" id="SMTL01000001">
    <property type="protein sequence ID" value="TDK39564.1"/>
    <property type="molecule type" value="Genomic_DNA"/>
</dbReference>
<reference evidence="2 3" key="1">
    <citation type="submission" date="2019-03" db="EMBL/GenBank/DDBJ databases">
        <title>Rhizobium sp. nov., an bacterium isolated from biocrust in Mu Us Desert.</title>
        <authorList>
            <person name="Lixiong L."/>
        </authorList>
    </citation>
    <scope>NUCLEOTIDE SEQUENCE [LARGE SCALE GENOMIC DNA]</scope>
    <source>
        <strain evidence="2 3">SPY-1</strain>
    </source>
</reference>
<keyword evidence="1" id="KW-1133">Transmembrane helix</keyword>
<feature type="transmembrane region" description="Helical" evidence="1">
    <location>
        <begin position="6"/>
        <end position="24"/>
    </location>
</feature>
<evidence type="ECO:0000313" key="2">
    <source>
        <dbReference type="EMBL" id="TDK39564.1"/>
    </source>
</evidence>